<feature type="coiled-coil region" evidence="5">
    <location>
        <begin position="604"/>
        <end position="631"/>
    </location>
</feature>
<dbReference type="Pfam" id="PF00643">
    <property type="entry name" value="zf-B_box"/>
    <property type="match status" value="2"/>
</dbReference>
<reference evidence="9 10" key="1">
    <citation type="submission" date="2018-10" db="EMBL/GenBank/DDBJ databases">
        <title>Genome assembly for a Yunnan-Guizhou Plateau 3E fish, Anabarilius grahami (Regan), and its evolutionary and genetic applications.</title>
        <authorList>
            <person name="Jiang W."/>
        </authorList>
    </citation>
    <scope>NUCLEOTIDE SEQUENCE [LARGE SCALE GENOMIC DNA]</scope>
    <source>
        <strain evidence="9">AG-KIZ</strain>
        <tissue evidence="9">Muscle</tissue>
    </source>
</reference>
<dbReference type="PROSITE" id="PS50119">
    <property type="entry name" value="ZF_BBOX"/>
    <property type="match status" value="2"/>
</dbReference>
<dbReference type="EMBL" id="RJVU01049825">
    <property type="protein sequence ID" value="ROL42330.1"/>
    <property type="molecule type" value="Genomic_DNA"/>
</dbReference>
<feature type="domain" description="B box-type" evidence="8">
    <location>
        <begin position="549"/>
        <end position="589"/>
    </location>
</feature>
<dbReference type="Proteomes" id="UP000281406">
    <property type="component" value="Unassembled WGS sequence"/>
</dbReference>
<proteinExistence type="predicted"/>
<keyword evidence="10" id="KW-1185">Reference proteome</keyword>
<dbReference type="Gene3D" id="4.10.830.40">
    <property type="match status" value="2"/>
</dbReference>
<dbReference type="InterPro" id="IPR000315">
    <property type="entry name" value="Znf_B-box"/>
</dbReference>
<dbReference type="Gene3D" id="3.30.40.10">
    <property type="entry name" value="Zinc/RING finger domain, C3HC4 (zinc finger)"/>
    <property type="match status" value="2"/>
</dbReference>
<gene>
    <name evidence="9" type="ORF">DPX16_8209</name>
</gene>
<feature type="domain" description="B box-type" evidence="8">
    <location>
        <begin position="145"/>
        <end position="185"/>
    </location>
</feature>
<evidence type="ECO:0000313" key="10">
    <source>
        <dbReference type="Proteomes" id="UP000281406"/>
    </source>
</evidence>
<comment type="caution">
    <text evidence="9">The sequence shown here is derived from an EMBL/GenBank/DDBJ whole genome shotgun (WGS) entry which is preliminary data.</text>
</comment>
<protein>
    <submittedName>
        <fullName evidence="9">Tripartite motif-containing protein 47</fullName>
    </submittedName>
</protein>
<evidence type="ECO:0000256" key="4">
    <source>
        <dbReference type="PROSITE-ProRule" id="PRU00024"/>
    </source>
</evidence>
<feature type="coiled-coil region" evidence="5">
    <location>
        <begin position="258"/>
        <end position="295"/>
    </location>
</feature>
<feature type="domain" description="RING-type" evidence="7">
    <location>
        <begin position="419"/>
        <end position="462"/>
    </location>
</feature>
<feature type="compositionally biased region" description="Polar residues" evidence="6">
    <location>
        <begin position="976"/>
        <end position="985"/>
    </location>
</feature>
<evidence type="ECO:0000256" key="2">
    <source>
        <dbReference type="ARBA" id="ARBA00022771"/>
    </source>
</evidence>
<evidence type="ECO:0000259" key="7">
    <source>
        <dbReference type="PROSITE" id="PS50089"/>
    </source>
</evidence>
<evidence type="ECO:0000256" key="1">
    <source>
        <dbReference type="ARBA" id="ARBA00022723"/>
    </source>
</evidence>
<feature type="coiled-coil region" evidence="5">
    <location>
        <begin position="669"/>
        <end position="699"/>
    </location>
</feature>
<dbReference type="SUPFAM" id="SSF57850">
    <property type="entry name" value="RING/U-box"/>
    <property type="match status" value="2"/>
</dbReference>
<dbReference type="GO" id="GO:0008270">
    <property type="term" value="F:zinc ion binding"/>
    <property type="evidence" value="ECO:0007669"/>
    <property type="project" value="UniProtKB-KW"/>
</dbReference>
<dbReference type="SMART" id="SM00184">
    <property type="entry name" value="RING"/>
    <property type="match status" value="2"/>
</dbReference>
<feature type="region of interest" description="Disordered" evidence="6">
    <location>
        <begin position="768"/>
        <end position="796"/>
    </location>
</feature>
<dbReference type="PANTHER" id="PTHR25465">
    <property type="entry name" value="B-BOX DOMAIN CONTAINING"/>
    <property type="match status" value="1"/>
</dbReference>
<keyword evidence="5" id="KW-0175">Coiled coil</keyword>
<dbReference type="Pfam" id="PF15227">
    <property type="entry name" value="zf-C3HC4_4"/>
    <property type="match status" value="2"/>
</dbReference>
<accession>A0A3N0Y983</accession>
<dbReference type="PROSITE" id="PS00518">
    <property type="entry name" value="ZF_RING_1"/>
    <property type="match status" value="2"/>
</dbReference>
<evidence type="ECO:0000313" key="9">
    <source>
        <dbReference type="EMBL" id="ROL42330.1"/>
    </source>
</evidence>
<dbReference type="InterPro" id="IPR017907">
    <property type="entry name" value="Znf_RING_CS"/>
</dbReference>
<dbReference type="CDD" id="cd19769">
    <property type="entry name" value="Bbox2_TRIM16-like"/>
    <property type="match status" value="2"/>
</dbReference>
<dbReference type="Pfam" id="PF25600">
    <property type="entry name" value="TRIM_CC"/>
    <property type="match status" value="2"/>
</dbReference>
<dbReference type="OrthoDB" id="6105938at2759"/>
<name>A0A3N0Y983_ANAGA</name>
<dbReference type="PROSITE" id="PS50089">
    <property type="entry name" value="ZF_RING_2"/>
    <property type="match status" value="2"/>
</dbReference>
<dbReference type="SUPFAM" id="SSF57845">
    <property type="entry name" value="B-box zinc-binding domain"/>
    <property type="match status" value="2"/>
</dbReference>
<keyword evidence="3" id="KW-0862">Zinc</keyword>
<feature type="domain" description="RING-type" evidence="7">
    <location>
        <begin position="15"/>
        <end position="58"/>
    </location>
</feature>
<dbReference type="Gene3D" id="3.30.160.60">
    <property type="entry name" value="Classic Zinc Finger"/>
    <property type="match status" value="2"/>
</dbReference>
<keyword evidence="2 4" id="KW-0863">Zinc-finger</keyword>
<dbReference type="AlphaFoldDB" id="A0A3N0Y983"/>
<evidence type="ECO:0000259" key="8">
    <source>
        <dbReference type="PROSITE" id="PS50119"/>
    </source>
</evidence>
<organism evidence="9 10">
    <name type="scientific">Anabarilius grahami</name>
    <name type="common">Kanglang fish</name>
    <name type="synonym">Barilius grahami</name>
    <dbReference type="NCBI Taxonomy" id="495550"/>
    <lineage>
        <taxon>Eukaryota</taxon>
        <taxon>Metazoa</taxon>
        <taxon>Chordata</taxon>
        <taxon>Craniata</taxon>
        <taxon>Vertebrata</taxon>
        <taxon>Euteleostomi</taxon>
        <taxon>Actinopterygii</taxon>
        <taxon>Neopterygii</taxon>
        <taxon>Teleostei</taxon>
        <taxon>Ostariophysi</taxon>
        <taxon>Cypriniformes</taxon>
        <taxon>Xenocyprididae</taxon>
        <taxon>Xenocypridinae</taxon>
        <taxon>Xenocypridinae incertae sedis</taxon>
        <taxon>Anabarilius</taxon>
    </lineage>
</organism>
<dbReference type="InterPro" id="IPR013083">
    <property type="entry name" value="Znf_RING/FYVE/PHD"/>
</dbReference>
<keyword evidence="1" id="KW-0479">Metal-binding</keyword>
<dbReference type="InterPro" id="IPR001841">
    <property type="entry name" value="Znf_RING"/>
</dbReference>
<evidence type="ECO:0000256" key="5">
    <source>
        <dbReference type="SAM" id="Coils"/>
    </source>
</evidence>
<dbReference type="PANTHER" id="PTHR25465:SF5">
    <property type="entry name" value="E3 UBIQUITIN_ISG15 LIGASE TRIM25-RELATED"/>
    <property type="match status" value="1"/>
</dbReference>
<dbReference type="InterPro" id="IPR051051">
    <property type="entry name" value="E3_ubiq-ligase_TRIM/RNF"/>
</dbReference>
<evidence type="ECO:0000256" key="6">
    <source>
        <dbReference type="SAM" id="MobiDB-lite"/>
    </source>
</evidence>
<feature type="compositionally biased region" description="Acidic residues" evidence="6">
    <location>
        <begin position="769"/>
        <end position="793"/>
    </location>
</feature>
<sequence length="1113" mass="127913">MAESSISVGQDQFSCPVCLDLLKNPVTIPCGHSYCVSCITGCWNQDDQKGVYRCPECRQTFTPRPALCKNVVLAEMVEKLKKTKLQAAVPAGSGDVECDVCTGRKRKAVKSCLVCLESYCQTHFERHEEFRSGKPHKVINATGRLQQMICPQHGKQLEIYCRSERRCICYLCTMDEHKYHDTVTATEERTEKQKHLEQTLRNFQQRFWQREKDLQELRDVVKTHKRSAQKAVEDSERIFTELICFIERSRSEVTQLIRDQENAAVSRVEGLLKQLEQEIDELRRRNTELEQLSNTEDHIHFLQLPLIRRSAATPTRTISATVVVLGHDARVTTQSIPNARITNQSLHNTRVTAETLYSVRVTAKPPYSARATAETLYSVRVTAETLVKDKCKTMRPFPFLKTSEMAEASISVGQDEFMCPLCLDLLKNPVTIPCGHSYCVSCITGCWNQDDQKGVYSCPQCRQTFTPRPALGKNTILAEMVEKLKKTKLQAAVPAGSGDVECDVCTGRKHKAVKSCLICLESYCQTHFECHEEFRSGKPHKVIDATGRLQQMICPQHGKQLEIYCRTDQCCICYLCTMDKHKNHKTVRATEEMTKKQKHLEQTQKNFQSRIQQREKDLQELKEVVQTHKRSTQAEVKNSERIFNELIRCIERSRSTVTQLIESREKTVVSSAEKLMKQMKQEIDDLKRQDAEIEQLSHTEHHILFLQCFRYFLFPPKSTNCFEIAINTRIHYDDVRKSVSLLQKKVEDFCKETIGKISSRVRYIGVDFSSEEEDEEDEDDEDDEEDNDEDEEDLQSHVQGIRQASINLWSSTEPNQQTLCSVTVIVQVLQKTRVTAQTLHIRVMVQEFQRSRVTDQTLHNIRVMVQEIQRSRVTAQTLHNIRVMVQELQRSRVTAQTLHNIRVMVQELQRSRVTAQTLHTLESQSRSVRDPGSQPRPSTILVKVQELQRSRVTAQTLHNIRVTVQELQRSKVTDQTLHTLESQSRSIRDPGSQPRPSTILVKVQELQRSRVTAQTLHNIRVTVQELQRSKVTDQTLHNIRVTVQELQRSRVTAQTLHTLESQSRSIRDPGSQPRPSTILDKVQEIQRSRVTLCVNTVGAQLASFLDESQINQS</sequence>
<dbReference type="InterPro" id="IPR058030">
    <property type="entry name" value="TRIM8/14/16/25/29/45/65_CC"/>
</dbReference>
<evidence type="ECO:0000256" key="3">
    <source>
        <dbReference type="ARBA" id="ARBA00022833"/>
    </source>
</evidence>
<feature type="region of interest" description="Disordered" evidence="6">
    <location>
        <begin position="976"/>
        <end position="996"/>
    </location>
</feature>
<dbReference type="SMART" id="SM00336">
    <property type="entry name" value="BBOX"/>
    <property type="match status" value="2"/>
</dbReference>